<keyword evidence="3" id="KW-1185">Reference proteome</keyword>
<evidence type="ECO:0000256" key="1">
    <source>
        <dbReference type="SAM" id="Phobius"/>
    </source>
</evidence>
<feature type="transmembrane region" description="Helical" evidence="1">
    <location>
        <begin position="20"/>
        <end position="43"/>
    </location>
</feature>
<proteinExistence type="predicted"/>
<sequence>MEWVSIRTDWASRVTSTINAISNYLLVFFNLPFVSVIAYLLVIKKWRFRKPRDNFILVELLIFWLFAVATWALWTFMPQNGSRNAAATYGLRYVCNVLLWMLWNVLKPAAALSRSAYRKIERLLAARGRQKMISPQPALHVRY</sequence>
<evidence type="ECO:0000313" key="3">
    <source>
        <dbReference type="Proteomes" id="UP001177023"/>
    </source>
</evidence>
<feature type="non-terminal residue" evidence="2">
    <location>
        <position position="143"/>
    </location>
</feature>
<organism evidence="2 3">
    <name type="scientific">Mesorhabditis spiculigera</name>
    <dbReference type="NCBI Taxonomy" id="96644"/>
    <lineage>
        <taxon>Eukaryota</taxon>
        <taxon>Metazoa</taxon>
        <taxon>Ecdysozoa</taxon>
        <taxon>Nematoda</taxon>
        <taxon>Chromadorea</taxon>
        <taxon>Rhabditida</taxon>
        <taxon>Rhabditina</taxon>
        <taxon>Rhabditomorpha</taxon>
        <taxon>Rhabditoidea</taxon>
        <taxon>Rhabditidae</taxon>
        <taxon>Mesorhabditinae</taxon>
        <taxon>Mesorhabditis</taxon>
    </lineage>
</organism>
<feature type="transmembrane region" description="Helical" evidence="1">
    <location>
        <begin position="55"/>
        <end position="74"/>
    </location>
</feature>
<accession>A0AA36C6D9</accession>
<feature type="transmembrane region" description="Helical" evidence="1">
    <location>
        <begin position="86"/>
        <end position="106"/>
    </location>
</feature>
<keyword evidence="1" id="KW-1133">Transmembrane helix</keyword>
<dbReference type="AlphaFoldDB" id="A0AA36C6D9"/>
<keyword evidence="1" id="KW-0812">Transmembrane</keyword>
<reference evidence="2" key="1">
    <citation type="submission" date="2023-06" db="EMBL/GenBank/DDBJ databases">
        <authorList>
            <person name="Delattre M."/>
        </authorList>
    </citation>
    <scope>NUCLEOTIDE SEQUENCE</scope>
    <source>
        <strain evidence="2">AF72</strain>
    </source>
</reference>
<gene>
    <name evidence="2" type="ORF">MSPICULIGERA_LOCUS1074</name>
</gene>
<keyword evidence="1" id="KW-0472">Membrane</keyword>
<evidence type="ECO:0000313" key="2">
    <source>
        <dbReference type="EMBL" id="CAJ0558763.1"/>
    </source>
</evidence>
<name>A0AA36C6D9_9BILA</name>
<dbReference type="EMBL" id="CATQJA010000269">
    <property type="protein sequence ID" value="CAJ0558763.1"/>
    <property type="molecule type" value="Genomic_DNA"/>
</dbReference>
<protein>
    <submittedName>
        <fullName evidence="2">Uncharacterized protein</fullName>
    </submittedName>
</protein>
<dbReference type="Proteomes" id="UP001177023">
    <property type="component" value="Unassembled WGS sequence"/>
</dbReference>
<comment type="caution">
    <text evidence="2">The sequence shown here is derived from an EMBL/GenBank/DDBJ whole genome shotgun (WGS) entry which is preliminary data.</text>
</comment>